<reference evidence="2 3" key="1">
    <citation type="submission" date="2024-09" db="EMBL/GenBank/DDBJ databases">
        <title>Chromosome-scale assembly of Riccia sorocarpa.</title>
        <authorList>
            <person name="Paukszto L."/>
        </authorList>
    </citation>
    <scope>NUCLEOTIDE SEQUENCE [LARGE SCALE GENOMIC DNA]</scope>
    <source>
        <strain evidence="2">LP-2024</strain>
        <tissue evidence="2">Aerial parts of the thallus</tissue>
    </source>
</reference>
<accession>A0ABD3HKG2</accession>
<dbReference type="EMBL" id="JBJQOH010000003">
    <property type="protein sequence ID" value="KAL3692115.1"/>
    <property type="molecule type" value="Genomic_DNA"/>
</dbReference>
<comment type="caution">
    <text evidence="2">The sequence shown here is derived from an EMBL/GenBank/DDBJ whole genome shotgun (WGS) entry which is preliminary data.</text>
</comment>
<proteinExistence type="predicted"/>
<name>A0ABD3HKG2_9MARC</name>
<gene>
    <name evidence="2" type="ORF">R1sor_005766</name>
</gene>
<evidence type="ECO:0000313" key="3">
    <source>
        <dbReference type="Proteomes" id="UP001633002"/>
    </source>
</evidence>
<sequence length="120" mass="12755">MQGLSFGAAATRPFVAARHGVLRTSEGRYVPDLEVIPSVSLPDGSAKASNYHVQELAPFVNFDYPGTGESTPVDPPPTMSHQSASVAKENMHVDYADPETHPPSDVDSDQAPIHGPPYTA</sequence>
<dbReference type="Proteomes" id="UP001633002">
    <property type="component" value="Unassembled WGS sequence"/>
</dbReference>
<feature type="compositionally biased region" description="Basic and acidic residues" evidence="1">
    <location>
        <begin position="89"/>
        <end position="104"/>
    </location>
</feature>
<organism evidence="2 3">
    <name type="scientific">Riccia sorocarpa</name>
    <dbReference type="NCBI Taxonomy" id="122646"/>
    <lineage>
        <taxon>Eukaryota</taxon>
        <taxon>Viridiplantae</taxon>
        <taxon>Streptophyta</taxon>
        <taxon>Embryophyta</taxon>
        <taxon>Marchantiophyta</taxon>
        <taxon>Marchantiopsida</taxon>
        <taxon>Marchantiidae</taxon>
        <taxon>Marchantiales</taxon>
        <taxon>Ricciaceae</taxon>
        <taxon>Riccia</taxon>
    </lineage>
</organism>
<evidence type="ECO:0000256" key="1">
    <source>
        <dbReference type="SAM" id="MobiDB-lite"/>
    </source>
</evidence>
<keyword evidence="3" id="KW-1185">Reference proteome</keyword>
<feature type="region of interest" description="Disordered" evidence="1">
    <location>
        <begin position="65"/>
        <end position="120"/>
    </location>
</feature>
<evidence type="ECO:0000313" key="2">
    <source>
        <dbReference type="EMBL" id="KAL3692115.1"/>
    </source>
</evidence>
<dbReference type="AlphaFoldDB" id="A0ABD3HKG2"/>
<protein>
    <submittedName>
        <fullName evidence="2">Uncharacterized protein</fullName>
    </submittedName>
</protein>